<feature type="transmembrane region" description="Helical" evidence="7">
    <location>
        <begin position="66"/>
        <end position="84"/>
    </location>
</feature>
<evidence type="ECO:0000313" key="9">
    <source>
        <dbReference type="EMBL" id="ABG49712.1"/>
    </source>
</evidence>
<evidence type="ECO:0000259" key="8">
    <source>
        <dbReference type="Pfam" id="PF26002"/>
    </source>
</evidence>
<dbReference type="HOGENOM" id="CLU_023976_0_1_3"/>
<dbReference type="Gene3D" id="2.40.30.170">
    <property type="match status" value="1"/>
</dbReference>
<evidence type="ECO:0000256" key="1">
    <source>
        <dbReference type="ARBA" id="ARBA00004167"/>
    </source>
</evidence>
<proteinExistence type="inferred from homology"/>
<evidence type="ECO:0000256" key="6">
    <source>
        <dbReference type="SAM" id="Coils"/>
    </source>
</evidence>
<evidence type="ECO:0000256" key="4">
    <source>
        <dbReference type="ARBA" id="ARBA00022989"/>
    </source>
</evidence>
<dbReference type="PANTHER" id="PTHR30386:SF26">
    <property type="entry name" value="TRANSPORT PROTEIN COMB"/>
    <property type="match status" value="1"/>
</dbReference>
<dbReference type="InterPro" id="IPR058982">
    <property type="entry name" value="Beta-barrel_AprE"/>
</dbReference>
<feature type="coiled-coil region" evidence="6">
    <location>
        <begin position="150"/>
        <end position="284"/>
    </location>
</feature>
<dbReference type="AlphaFoldDB" id="Q119W2"/>
<reference evidence="9" key="1">
    <citation type="submission" date="2006-06" db="EMBL/GenBank/DDBJ databases">
        <title>Complete sequence of Trichodesmium erythraeum IMS101.</title>
        <authorList>
            <consortium name="US DOE Joint Genome Institute"/>
            <person name="Copeland A."/>
            <person name="Lucas S."/>
            <person name="Lapidus A."/>
            <person name="Barry K."/>
            <person name="Detter J.C."/>
            <person name="Glavina del Rio T."/>
            <person name="Hammon N."/>
            <person name="Israni S."/>
            <person name="Dalin E."/>
            <person name="Tice H."/>
            <person name="Pitluck S."/>
            <person name="Kiss H."/>
            <person name="Munk A.C."/>
            <person name="Brettin T."/>
            <person name="Bruce D."/>
            <person name="Han C."/>
            <person name="Tapia R."/>
            <person name="Gilna P."/>
            <person name="Schmutz J."/>
            <person name="Larimer F."/>
            <person name="Land M."/>
            <person name="Hauser L."/>
            <person name="Kyrpides N."/>
            <person name="Kim E."/>
            <person name="Richardson P."/>
        </authorList>
    </citation>
    <scope>NUCLEOTIDE SEQUENCE [LARGE SCALE GENOMIC DNA]</scope>
    <source>
        <strain evidence="9">IMS101</strain>
    </source>
</reference>
<gene>
    <name evidence="9" type="ordered locus">Tery_0224</name>
</gene>
<evidence type="ECO:0000256" key="5">
    <source>
        <dbReference type="ARBA" id="ARBA00023136"/>
    </source>
</evidence>
<feature type="coiled-coil region" evidence="6">
    <location>
        <begin position="330"/>
        <end position="425"/>
    </location>
</feature>
<dbReference type="PANTHER" id="PTHR30386">
    <property type="entry name" value="MEMBRANE FUSION SUBUNIT OF EMRAB-TOLC MULTIDRUG EFFLUX PUMP"/>
    <property type="match status" value="1"/>
</dbReference>
<keyword evidence="6" id="KW-0175">Coiled coil</keyword>
<dbReference type="RefSeq" id="WP_011610108.1">
    <property type="nucleotide sequence ID" value="NC_008312.1"/>
</dbReference>
<dbReference type="Gene3D" id="2.40.50.100">
    <property type="match status" value="1"/>
</dbReference>
<dbReference type="OrthoDB" id="9775513at2"/>
<dbReference type="eggNOG" id="COG0845">
    <property type="taxonomic scope" value="Bacteria"/>
</dbReference>
<dbReference type="KEGG" id="ter:Tery_0224"/>
<comment type="subcellular location">
    <subcellularLocation>
        <location evidence="1">Membrane</location>
        <topology evidence="1">Single-pass membrane protein</topology>
    </subcellularLocation>
</comment>
<evidence type="ECO:0000256" key="3">
    <source>
        <dbReference type="ARBA" id="ARBA00022692"/>
    </source>
</evidence>
<feature type="domain" description="AprE-like beta-barrel" evidence="8">
    <location>
        <begin position="513"/>
        <end position="603"/>
    </location>
</feature>
<accession>Q119W2</accession>
<keyword evidence="4 7" id="KW-1133">Transmembrane helix</keyword>
<name>Q119W2_TRIEI</name>
<dbReference type="GO" id="GO:0016020">
    <property type="term" value="C:membrane"/>
    <property type="evidence" value="ECO:0007669"/>
    <property type="project" value="UniProtKB-SubCell"/>
</dbReference>
<evidence type="ECO:0000256" key="2">
    <source>
        <dbReference type="ARBA" id="ARBA00009477"/>
    </source>
</evidence>
<organism evidence="9">
    <name type="scientific">Trichodesmium erythraeum (strain IMS101)</name>
    <dbReference type="NCBI Taxonomy" id="203124"/>
    <lineage>
        <taxon>Bacteria</taxon>
        <taxon>Bacillati</taxon>
        <taxon>Cyanobacteriota</taxon>
        <taxon>Cyanophyceae</taxon>
        <taxon>Oscillatoriophycideae</taxon>
        <taxon>Oscillatoriales</taxon>
        <taxon>Microcoleaceae</taxon>
        <taxon>Trichodesmium</taxon>
    </lineage>
</organism>
<evidence type="ECO:0000256" key="7">
    <source>
        <dbReference type="SAM" id="Phobius"/>
    </source>
</evidence>
<dbReference type="EMBL" id="CP000393">
    <property type="protein sequence ID" value="ABG49712.1"/>
    <property type="molecule type" value="Genomic_DNA"/>
</dbReference>
<keyword evidence="3 7" id="KW-0812">Transmembrane</keyword>
<dbReference type="InterPro" id="IPR050739">
    <property type="entry name" value="MFP"/>
</dbReference>
<sequence length="627" mass="71593">MPQELNLTLESNGHKPLEVDLVTLEKSLKNSNYQETAVTKLDESVDDWSFATKELLDALPQRWTRGLLYLLIGFVAIALPWGMFSQVDETGSARGRLEPQGGTFKQELNLTFTAYTQTAKVEKVYVKQGDKIKAGDILIELESRPIHDRLAQLQIQLQNQKNRLSKIQQQKNQLEIELRTQERQNESQKLEKLAQVGQARQNAQSLKTMYNLQEQEKLTQVHQAEQNLAALRRTLNLQREEKLVQVYQAEENLGALKRALSLQKEEKMAQFNQAKRQLKDSQIAYQLSEIRWEKAMKEVERYRGLWDQGVVTEIQLVEHENIGRERQRMLEQSQADIEQAKLRIEEQEGSYKRVIHQGKADIKQAELRLAEQKGSYERIINQGEADIEQAELRLAEQKSSYEMVINQVKADIKQAELRLNEQENSSKTITHSGKIAISKIQEQLQSMDSQIVSIQGEIAQTNKEIDSLNFQLEQRVVRAQQGGTIFNFPIKGVGDVVQQGEMIVEIAPRETSLLLKADMATTESGSLREGMEVKMKFDAYPFQDYGVVGGWLKEISPTSKMQETAEGNVAIYELKVELDEYCIPTANECVVLRPGDTATAEVVVRQRPLIDFILDPFKKLQKGGLEL</sequence>
<comment type="similarity">
    <text evidence="2">Belongs to the membrane fusion protein (MFP) (TC 8.A.1) family.</text>
</comment>
<protein>
    <submittedName>
        <fullName evidence="9">Secretion protein HlyD</fullName>
    </submittedName>
</protein>
<keyword evidence="5 7" id="KW-0472">Membrane</keyword>
<dbReference type="Pfam" id="PF26002">
    <property type="entry name" value="Beta-barrel_AprE"/>
    <property type="match status" value="1"/>
</dbReference>
<dbReference type="STRING" id="203124.Tery_0224"/>